<dbReference type="SMART" id="SM00014">
    <property type="entry name" value="acidPPc"/>
    <property type="match status" value="1"/>
</dbReference>
<sequence>MLREAFPAEYADLAILVTELGSQEGLMMVLATLFWLSSRRRSALVIAYALAGFSLVLTLKVALGLPRPSAALFLKPPAADPYGFPSGHAFAAVVVYGGLVSAFDRAREPPVLVGAGVLILLISLSRVVLGVHYLGDVIVGIALGLGFLAGISRLARGDPRRAFAVAVALSIPALLLVGPSSATLLGLGGSIGGLLAATRLERLPARRSRVEGAVLVLGGGGFVAAVLAVEPLVAAVRPLLVALYAALVAGILLVPAAVGRLEFDALDAGAR</sequence>
<dbReference type="Pfam" id="PF01569">
    <property type="entry name" value="PAP2"/>
    <property type="match status" value="1"/>
</dbReference>
<evidence type="ECO:0000259" key="2">
    <source>
        <dbReference type="SMART" id="SM00014"/>
    </source>
</evidence>
<dbReference type="InterPro" id="IPR036938">
    <property type="entry name" value="PAP2/HPO_sf"/>
</dbReference>
<dbReference type="InterPro" id="IPR000326">
    <property type="entry name" value="PAP2/HPO"/>
</dbReference>
<dbReference type="AlphaFoldDB" id="L9X0D6"/>
<dbReference type="PATRIC" id="fig|1227497.3.peg.3556"/>
<feature type="transmembrane region" description="Helical" evidence="1">
    <location>
        <begin position="110"/>
        <end position="131"/>
    </location>
</feature>
<proteinExistence type="predicted"/>
<feature type="transmembrane region" description="Helical" evidence="1">
    <location>
        <begin position="137"/>
        <end position="155"/>
    </location>
</feature>
<feature type="transmembrane region" description="Helical" evidence="1">
    <location>
        <begin position="83"/>
        <end position="103"/>
    </location>
</feature>
<feature type="domain" description="Phosphatidic acid phosphatase type 2/haloperoxidase" evidence="2">
    <location>
        <begin position="42"/>
        <end position="152"/>
    </location>
</feature>
<feature type="transmembrane region" description="Helical" evidence="1">
    <location>
        <begin position="212"/>
        <end position="233"/>
    </location>
</feature>
<dbReference type="PANTHER" id="PTHR14969:SF13">
    <property type="entry name" value="AT30094P"/>
    <property type="match status" value="1"/>
</dbReference>
<dbReference type="Gene3D" id="1.20.144.10">
    <property type="entry name" value="Phosphatidic acid phosphatase type 2/haloperoxidase"/>
    <property type="match status" value="1"/>
</dbReference>
<feature type="transmembrane region" description="Helical" evidence="1">
    <location>
        <begin position="162"/>
        <end position="178"/>
    </location>
</feature>
<feature type="transmembrane region" description="Helical" evidence="1">
    <location>
        <begin position="13"/>
        <end position="36"/>
    </location>
</feature>
<gene>
    <name evidence="3" type="ORF">C491_17479</name>
</gene>
<accession>L9X0D6</accession>
<evidence type="ECO:0000313" key="3">
    <source>
        <dbReference type="EMBL" id="ELY54911.1"/>
    </source>
</evidence>
<dbReference type="PANTHER" id="PTHR14969">
    <property type="entry name" value="SPHINGOSINE-1-PHOSPHATE PHOSPHOHYDROLASE"/>
    <property type="match status" value="1"/>
</dbReference>
<keyword evidence="4" id="KW-1185">Reference proteome</keyword>
<feature type="transmembrane region" description="Helical" evidence="1">
    <location>
        <begin position="43"/>
        <end position="63"/>
    </location>
</feature>
<reference evidence="3 4" key="1">
    <citation type="journal article" date="2014" name="PLoS Genet.">
        <title>Phylogenetically driven sequencing of extremely halophilic archaea reveals strategies for static and dynamic osmo-response.</title>
        <authorList>
            <person name="Becker E.A."/>
            <person name="Seitzer P.M."/>
            <person name="Tritt A."/>
            <person name="Larsen D."/>
            <person name="Krusor M."/>
            <person name="Yao A.I."/>
            <person name="Wu D."/>
            <person name="Madern D."/>
            <person name="Eisen J.A."/>
            <person name="Darling A.E."/>
            <person name="Facciotti M.T."/>
        </authorList>
    </citation>
    <scope>NUCLEOTIDE SEQUENCE [LARGE SCALE GENOMIC DNA]</scope>
    <source>
        <strain evidence="3 4">DSM 10524</strain>
    </source>
</reference>
<keyword evidence="1" id="KW-0472">Membrane</keyword>
<name>L9X0D6_9EURY</name>
<keyword evidence="1" id="KW-0812">Transmembrane</keyword>
<evidence type="ECO:0000313" key="4">
    <source>
        <dbReference type="Proteomes" id="UP000011688"/>
    </source>
</evidence>
<dbReference type="Proteomes" id="UP000011688">
    <property type="component" value="Unassembled WGS sequence"/>
</dbReference>
<keyword evidence="1" id="KW-1133">Transmembrane helix</keyword>
<organism evidence="3 4">
    <name type="scientific">Natronococcus amylolyticus DSM 10524</name>
    <dbReference type="NCBI Taxonomy" id="1227497"/>
    <lineage>
        <taxon>Archaea</taxon>
        <taxon>Methanobacteriati</taxon>
        <taxon>Methanobacteriota</taxon>
        <taxon>Stenosarchaea group</taxon>
        <taxon>Halobacteria</taxon>
        <taxon>Halobacteriales</taxon>
        <taxon>Natrialbaceae</taxon>
        <taxon>Natronococcus</taxon>
    </lineage>
</organism>
<protein>
    <submittedName>
        <fullName evidence="3">Phosphoesterase PA-phosphatase-like protein</fullName>
    </submittedName>
</protein>
<dbReference type="SUPFAM" id="SSF48317">
    <property type="entry name" value="Acid phosphatase/Vanadium-dependent haloperoxidase"/>
    <property type="match status" value="1"/>
</dbReference>
<evidence type="ECO:0000256" key="1">
    <source>
        <dbReference type="SAM" id="Phobius"/>
    </source>
</evidence>
<comment type="caution">
    <text evidence="3">The sequence shown here is derived from an EMBL/GenBank/DDBJ whole genome shotgun (WGS) entry which is preliminary data.</text>
</comment>
<dbReference type="eggNOG" id="arCOG03058">
    <property type="taxonomic scope" value="Archaea"/>
</dbReference>
<feature type="transmembrane region" description="Helical" evidence="1">
    <location>
        <begin position="239"/>
        <end position="258"/>
    </location>
</feature>
<dbReference type="EMBL" id="AOIB01000033">
    <property type="protein sequence ID" value="ELY54911.1"/>
    <property type="molecule type" value="Genomic_DNA"/>
</dbReference>